<protein>
    <submittedName>
        <fullName evidence="1">Uncharacterized protein</fullName>
    </submittedName>
</protein>
<sequence>MTLNVSSGGMVKGPHNDQMDVANEALPHGLRLEERGKASCTIMSENFVPLDSGFKEVDPAFDLQVMENERTREFRLWCINGEDKDMWVALGLICRRFARHSQSASVTTFRVWSDLEDDIVAVDGVTTTTKWFSWCGLVRVVVEVARFGGVNGGFAMMVEDDDDFWLATDGEVKVVEIGFDTARMDITANLRRELGLGDCLAATQDSDSGGTIAARRKGRVIRTFLERMMMWQLTWQRKKRDVAMKKHEDLKTYHFQEGGDDDKPPSQGTNH</sequence>
<proteinExistence type="predicted"/>
<reference evidence="1 2" key="1">
    <citation type="journal article" date="2023" name="Life. Sci Alliance">
        <title>Evolutionary insights into 3D genome organization and epigenetic landscape of Vigna mungo.</title>
        <authorList>
            <person name="Junaid A."/>
            <person name="Singh B."/>
            <person name="Bhatia S."/>
        </authorList>
    </citation>
    <scope>NUCLEOTIDE SEQUENCE [LARGE SCALE GENOMIC DNA]</scope>
    <source>
        <strain evidence="1">Urdbean</strain>
    </source>
</reference>
<evidence type="ECO:0000313" key="1">
    <source>
        <dbReference type="EMBL" id="WVZ06781.1"/>
    </source>
</evidence>
<keyword evidence="2" id="KW-1185">Reference proteome</keyword>
<evidence type="ECO:0000313" key="2">
    <source>
        <dbReference type="Proteomes" id="UP001374535"/>
    </source>
</evidence>
<dbReference type="Proteomes" id="UP001374535">
    <property type="component" value="Chromosome 6"/>
</dbReference>
<organism evidence="1 2">
    <name type="scientific">Vigna mungo</name>
    <name type="common">Black gram</name>
    <name type="synonym">Phaseolus mungo</name>
    <dbReference type="NCBI Taxonomy" id="3915"/>
    <lineage>
        <taxon>Eukaryota</taxon>
        <taxon>Viridiplantae</taxon>
        <taxon>Streptophyta</taxon>
        <taxon>Embryophyta</taxon>
        <taxon>Tracheophyta</taxon>
        <taxon>Spermatophyta</taxon>
        <taxon>Magnoliopsida</taxon>
        <taxon>eudicotyledons</taxon>
        <taxon>Gunneridae</taxon>
        <taxon>Pentapetalae</taxon>
        <taxon>rosids</taxon>
        <taxon>fabids</taxon>
        <taxon>Fabales</taxon>
        <taxon>Fabaceae</taxon>
        <taxon>Papilionoideae</taxon>
        <taxon>50 kb inversion clade</taxon>
        <taxon>NPAAA clade</taxon>
        <taxon>indigoferoid/millettioid clade</taxon>
        <taxon>Phaseoleae</taxon>
        <taxon>Vigna</taxon>
    </lineage>
</organism>
<gene>
    <name evidence="1" type="ORF">V8G54_020127</name>
</gene>
<name>A0AAQ3RWE5_VIGMU</name>
<dbReference type="EMBL" id="CP144695">
    <property type="protein sequence ID" value="WVZ06781.1"/>
    <property type="molecule type" value="Genomic_DNA"/>
</dbReference>
<dbReference type="AlphaFoldDB" id="A0AAQ3RWE5"/>
<accession>A0AAQ3RWE5</accession>